<dbReference type="InterPro" id="IPR013685">
    <property type="entry name" value="POTRA_FtsQ_type"/>
</dbReference>
<dbReference type="PROSITE" id="PS51779">
    <property type="entry name" value="POTRA"/>
    <property type="match status" value="1"/>
</dbReference>
<sequence length="273" mass="30967">MAHPGNQLRLKRQRRSRAGNVAVPAGRGSRAAVTALFALCLIWGGVGWGVSWIAERRVQTVRVKGAFRYIDPASVEDTVREKLVTGNTYFGVPLAEIRQAVTTIPWVAEASVERRWPDRLEVDVREHRPVARWGDTDFIDDRMNRFHVGSTRGFEHLPLLAGPDGQERRLVKVLIALDERFESWGTRVAELRLTDRWSWSLRLESDLRVEFGRREPVEVISSLLALLPLLGKERMALLQSIDLRYPYGFAVVWKTYPPDVEAPLEQLGGKPPA</sequence>
<dbReference type="Gene3D" id="3.40.50.11690">
    <property type="entry name" value="Cell division protein FtsQ/DivIB"/>
    <property type="match status" value="1"/>
</dbReference>
<dbReference type="Pfam" id="PF03799">
    <property type="entry name" value="FtsQ_DivIB_C"/>
    <property type="match status" value="1"/>
</dbReference>
<proteinExistence type="inferred from homology"/>
<dbReference type="GO" id="GO:0032153">
    <property type="term" value="C:cell division site"/>
    <property type="evidence" value="ECO:0007669"/>
    <property type="project" value="UniProtKB-UniRule"/>
</dbReference>
<dbReference type="Gene3D" id="3.10.20.310">
    <property type="entry name" value="membrane protein fhac"/>
    <property type="match status" value="1"/>
</dbReference>
<dbReference type="AlphaFoldDB" id="A0AA35XVD1"/>
<dbReference type="InterPro" id="IPR045335">
    <property type="entry name" value="FtsQ_C_sf"/>
</dbReference>
<dbReference type="GeneID" id="88224626"/>
<evidence type="ECO:0000256" key="7">
    <source>
        <dbReference type="ARBA" id="ARBA00023136"/>
    </source>
</evidence>
<evidence type="ECO:0000256" key="8">
    <source>
        <dbReference type="ARBA" id="ARBA00023306"/>
    </source>
</evidence>
<dbReference type="PANTHER" id="PTHR35851">
    <property type="entry name" value="CELL DIVISION PROTEIN FTSQ"/>
    <property type="match status" value="1"/>
</dbReference>
<evidence type="ECO:0000313" key="12">
    <source>
        <dbReference type="EMBL" id="CAI8832366.1"/>
    </source>
</evidence>
<gene>
    <name evidence="9 12" type="primary">ftsQ</name>
    <name evidence="12" type="ORF">MCNOR_2155</name>
</gene>
<dbReference type="OMA" id="MARIQRF"/>
<dbReference type="InterPro" id="IPR026579">
    <property type="entry name" value="FtsQ"/>
</dbReference>
<keyword evidence="8 9" id="KW-0131">Cell cycle</keyword>
<dbReference type="HAMAP" id="MF_00911">
    <property type="entry name" value="FtsQ_subfam"/>
    <property type="match status" value="1"/>
</dbReference>
<organism evidence="12 13">
    <name type="scientific">Methylococcus capsulatus</name>
    <dbReference type="NCBI Taxonomy" id="414"/>
    <lineage>
        <taxon>Bacteria</taxon>
        <taxon>Pseudomonadati</taxon>
        <taxon>Pseudomonadota</taxon>
        <taxon>Gammaproteobacteria</taxon>
        <taxon>Methylococcales</taxon>
        <taxon>Methylococcaceae</taxon>
        <taxon>Methylococcus</taxon>
    </lineage>
</organism>
<evidence type="ECO:0000256" key="9">
    <source>
        <dbReference type="HAMAP-Rule" id="MF_00911"/>
    </source>
</evidence>
<comment type="subcellular location">
    <subcellularLocation>
        <location evidence="9">Cell inner membrane</location>
        <topology evidence="9">Single-pass type II membrane protein</topology>
    </subcellularLocation>
    <subcellularLocation>
        <location evidence="1">Membrane</location>
    </subcellularLocation>
    <text evidence="9">Localizes to the division septum.</text>
</comment>
<dbReference type="GO" id="GO:0005886">
    <property type="term" value="C:plasma membrane"/>
    <property type="evidence" value="ECO:0007669"/>
    <property type="project" value="UniProtKB-SubCell"/>
</dbReference>
<evidence type="ECO:0000256" key="4">
    <source>
        <dbReference type="ARBA" id="ARBA00022618"/>
    </source>
</evidence>
<feature type="domain" description="POTRA" evidence="11">
    <location>
        <begin position="56"/>
        <end position="127"/>
    </location>
</feature>
<keyword evidence="3 9" id="KW-0997">Cell inner membrane</keyword>
<dbReference type="InterPro" id="IPR005548">
    <property type="entry name" value="Cell_div_FtsQ/DivIB_C"/>
</dbReference>
<dbReference type="InterPro" id="IPR034746">
    <property type="entry name" value="POTRA"/>
</dbReference>
<comment type="function">
    <text evidence="9">Essential cell division protein. May link together the upstream cell division proteins, which are predominantly cytoplasmic, with the downstream cell division proteins, which are predominantly periplasmic. May control correct divisome assembly.</text>
</comment>
<keyword evidence="7 9" id="KW-0472">Membrane</keyword>
<evidence type="ECO:0000256" key="2">
    <source>
        <dbReference type="ARBA" id="ARBA00022475"/>
    </source>
</evidence>
<dbReference type="RefSeq" id="WP_010961650.1">
    <property type="nucleotide sequence ID" value="NZ_CP079096.1"/>
</dbReference>
<evidence type="ECO:0000313" key="13">
    <source>
        <dbReference type="Proteomes" id="UP001158598"/>
    </source>
</evidence>
<evidence type="ECO:0000259" key="11">
    <source>
        <dbReference type="PROSITE" id="PS51779"/>
    </source>
</evidence>
<keyword evidence="5 9" id="KW-0812">Transmembrane</keyword>
<feature type="transmembrane region" description="Helical" evidence="9">
    <location>
        <begin position="31"/>
        <end position="54"/>
    </location>
</feature>
<dbReference type="PANTHER" id="PTHR35851:SF1">
    <property type="entry name" value="CELL DIVISION PROTEIN FTSQ"/>
    <property type="match status" value="1"/>
</dbReference>
<evidence type="ECO:0000256" key="1">
    <source>
        <dbReference type="ARBA" id="ARBA00004370"/>
    </source>
</evidence>
<comment type="subunit">
    <text evidence="9">Part of a complex composed of FtsB, FtsL and FtsQ.</text>
</comment>
<dbReference type="GO" id="GO:0043093">
    <property type="term" value="P:FtsZ-dependent cytokinesis"/>
    <property type="evidence" value="ECO:0007669"/>
    <property type="project" value="UniProtKB-UniRule"/>
</dbReference>
<keyword evidence="4 9" id="KW-0132">Cell division</keyword>
<name>A0AA35XVD1_METCP</name>
<keyword evidence="6 9" id="KW-1133">Transmembrane helix</keyword>
<feature type="region of interest" description="Disordered" evidence="10">
    <location>
        <begin position="1"/>
        <end position="21"/>
    </location>
</feature>
<keyword evidence="2 9" id="KW-1003">Cell membrane</keyword>
<dbReference type="Pfam" id="PF08478">
    <property type="entry name" value="POTRA_1"/>
    <property type="match status" value="1"/>
</dbReference>
<dbReference type="EMBL" id="OX458332">
    <property type="protein sequence ID" value="CAI8832366.1"/>
    <property type="molecule type" value="Genomic_DNA"/>
</dbReference>
<protein>
    <recommendedName>
        <fullName evidence="9">Cell division protein FtsQ</fullName>
    </recommendedName>
</protein>
<dbReference type="Proteomes" id="UP001158598">
    <property type="component" value="Chromosome"/>
</dbReference>
<evidence type="ECO:0000256" key="10">
    <source>
        <dbReference type="SAM" id="MobiDB-lite"/>
    </source>
</evidence>
<dbReference type="GO" id="GO:0090529">
    <property type="term" value="P:cell septum assembly"/>
    <property type="evidence" value="ECO:0007669"/>
    <property type="project" value="InterPro"/>
</dbReference>
<evidence type="ECO:0000256" key="3">
    <source>
        <dbReference type="ARBA" id="ARBA00022519"/>
    </source>
</evidence>
<evidence type="ECO:0000256" key="6">
    <source>
        <dbReference type="ARBA" id="ARBA00022989"/>
    </source>
</evidence>
<comment type="similarity">
    <text evidence="9">Belongs to the FtsQ/DivIB family. FtsQ subfamily.</text>
</comment>
<accession>A0AA35XVD1</accession>
<evidence type="ECO:0000256" key="5">
    <source>
        <dbReference type="ARBA" id="ARBA00022692"/>
    </source>
</evidence>
<reference evidence="12" key="1">
    <citation type="submission" date="2023-03" db="EMBL/GenBank/DDBJ databases">
        <authorList>
            <person name="Pearce D."/>
        </authorList>
    </citation>
    <scope>NUCLEOTIDE SEQUENCE</scope>
    <source>
        <strain evidence="12">Mc</strain>
    </source>
</reference>